<reference evidence="9 10" key="1">
    <citation type="submission" date="2024-05" db="EMBL/GenBank/DDBJ databases">
        <authorList>
            <person name="Wallberg A."/>
        </authorList>
    </citation>
    <scope>NUCLEOTIDE SEQUENCE [LARGE SCALE GENOMIC DNA]</scope>
</reference>
<feature type="region of interest" description="Disordered" evidence="7">
    <location>
        <begin position="1"/>
        <end position="27"/>
    </location>
</feature>
<evidence type="ECO:0000256" key="1">
    <source>
        <dbReference type="ARBA" id="ARBA00004141"/>
    </source>
</evidence>
<feature type="transmembrane region" description="Helical" evidence="8">
    <location>
        <begin position="389"/>
        <end position="411"/>
    </location>
</feature>
<dbReference type="AlphaFoldDB" id="A0AAV2RFS2"/>
<comment type="subcellular location">
    <subcellularLocation>
        <location evidence="1">Membrane</location>
        <topology evidence="1">Multi-pass membrane protein</topology>
    </subcellularLocation>
</comment>
<dbReference type="Gene3D" id="1.20.1250.20">
    <property type="entry name" value="MFS general substrate transporter like domains"/>
    <property type="match status" value="1"/>
</dbReference>
<evidence type="ECO:0000256" key="4">
    <source>
        <dbReference type="ARBA" id="ARBA00022856"/>
    </source>
</evidence>
<dbReference type="InterPro" id="IPR036259">
    <property type="entry name" value="MFS_trans_sf"/>
</dbReference>
<keyword evidence="6 8" id="KW-0472">Membrane</keyword>
<protein>
    <submittedName>
        <fullName evidence="9">Uncharacterized protein</fullName>
    </submittedName>
</protein>
<proteinExistence type="inferred from homology"/>
<accession>A0AAV2RFS2</accession>
<gene>
    <name evidence="9" type="ORF">MNOR_LOCUS24699</name>
</gene>
<feature type="non-terminal residue" evidence="9">
    <location>
        <position position="416"/>
    </location>
</feature>
<keyword evidence="5 8" id="KW-1133">Transmembrane helix</keyword>
<dbReference type="InterPro" id="IPR000109">
    <property type="entry name" value="POT_fam"/>
</dbReference>
<dbReference type="Pfam" id="PF00854">
    <property type="entry name" value="PTR2"/>
    <property type="match status" value="1"/>
</dbReference>
<dbReference type="Proteomes" id="UP001497623">
    <property type="component" value="Unassembled WGS sequence"/>
</dbReference>
<feature type="transmembrane region" description="Helical" evidence="8">
    <location>
        <begin position="307"/>
        <end position="325"/>
    </location>
</feature>
<evidence type="ECO:0000256" key="5">
    <source>
        <dbReference type="ARBA" id="ARBA00022989"/>
    </source>
</evidence>
<evidence type="ECO:0000313" key="10">
    <source>
        <dbReference type="Proteomes" id="UP001497623"/>
    </source>
</evidence>
<evidence type="ECO:0000256" key="8">
    <source>
        <dbReference type="SAM" id="Phobius"/>
    </source>
</evidence>
<comment type="caution">
    <text evidence="9">The sequence shown here is derived from an EMBL/GenBank/DDBJ whole genome shotgun (WGS) entry which is preliminary data.</text>
</comment>
<feature type="transmembrane region" description="Helical" evidence="8">
    <location>
        <begin position="230"/>
        <end position="255"/>
    </location>
</feature>
<keyword evidence="3 8" id="KW-0812">Transmembrane</keyword>
<keyword evidence="4" id="KW-0571">Peptide transport</keyword>
<keyword evidence="10" id="KW-1185">Reference proteome</keyword>
<evidence type="ECO:0000256" key="7">
    <source>
        <dbReference type="SAM" id="MobiDB-lite"/>
    </source>
</evidence>
<keyword evidence="4" id="KW-0813">Transport</keyword>
<feature type="transmembrane region" description="Helical" evidence="8">
    <location>
        <begin position="355"/>
        <end position="377"/>
    </location>
</feature>
<evidence type="ECO:0000256" key="6">
    <source>
        <dbReference type="ARBA" id="ARBA00023136"/>
    </source>
</evidence>
<comment type="similarity">
    <text evidence="2">Belongs to the major facilitator superfamily. Proton-dependent oligopeptide transporter (POT/PTR) (TC 2.A.17) family.</text>
</comment>
<evidence type="ECO:0000256" key="3">
    <source>
        <dbReference type="ARBA" id="ARBA00022692"/>
    </source>
</evidence>
<sequence length="416" mass="46938">MYSLLSDSESQDEDDQEEEVLWDVNNSPERTRLLNGEGKAHQQQDVESKEKGFSHLAFVSFLLNLTCCNKIYYWSIRINHIFISFLNQSCVLPGRAQSVKFKVDNVSDFFARDLKNSIIKISLKWSETVFTLMLTYIWQDCLPRISVLSPFLAGCGVHVPKCRTYILLLTMGRGCICAYVGNLFVVICKPREDLQYFAAFEDHINAGSLISTFITPILRDDVKCYGDDCYALAFGVPAILMAIATALFVFGSSLYKKVSPQGNIMMEVTSCIASGIKGKLTSSKKKEHWLDHAEDKFDHKLINDVKVLLKVLLLYIPLPFFWALFDQQGSRWTFQATRMDGTIGGWTLKPDQMQVLNPFLILACIPLFDTVIYPALGRCGLLTKPLQRIFAGGALAGVAFLISAFLTFLVFEIKFQ</sequence>
<feature type="compositionally biased region" description="Acidic residues" evidence="7">
    <location>
        <begin position="9"/>
        <end position="21"/>
    </location>
</feature>
<dbReference type="GO" id="GO:0016020">
    <property type="term" value="C:membrane"/>
    <property type="evidence" value="ECO:0007669"/>
    <property type="project" value="UniProtKB-SubCell"/>
</dbReference>
<name>A0AAV2RFS2_MEGNR</name>
<evidence type="ECO:0000256" key="2">
    <source>
        <dbReference type="ARBA" id="ARBA00005982"/>
    </source>
</evidence>
<dbReference type="GO" id="GO:0022857">
    <property type="term" value="F:transmembrane transporter activity"/>
    <property type="evidence" value="ECO:0007669"/>
    <property type="project" value="InterPro"/>
</dbReference>
<evidence type="ECO:0000313" key="9">
    <source>
        <dbReference type="EMBL" id="CAL4124696.1"/>
    </source>
</evidence>
<organism evidence="9 10">
    <name type="scientific">Meganyctiphanes norvegica</name>
    <name type="common">Northern krill</name>
    <name type="synonym">Thysanopoda norvegica</name>
    <dbReference type="NCBI Taxonomy" id="48144"/>
    <lineage>
        <taxon>Eukaryota</taxon>
        <taxon>Metazoa</taxon>
        <taxon>Ecdysozoa</taxon>
        <taxon>Arthropoda</taxon>
        <taxon>Crustacea</taxon>
        <taxon>Multicrustacea</taxon>
        <taxon>Malacostraca</taxon>
        <taxon>Eumalacostraca</taxon>
        <taxon>Eucarida</taxon>
        <taxon>Euphausiacea</taxon>
        <taxon>Euphausiidae</taxon>
        <taxon>Meganyctiphanes</taxon>
    </lineage>
</organism>
<dbReference type="EMBL" id="CAXKWB010022865">
    <property type="protein sequence ID" value="CAL4124696.1"/>
    <property type="molecule type" value="Genomic_DNA"/>
</dbReference>
<dbReference type="PANTHER" id="PTHR11654">
    <property type="entry name" value="OLIGOPEPTIDE TRANSPORTER-RELATED"/>
    <property type="match status" value="1"/>
</dbReference>
<keyword evidence="4" id="KW-0653">Protein transport</keyword>
<dbReference type="GO" id="GO:0015833">
    <property type="term" value="P:peptide transport"/>
    <property type="evidence" value="ECO:0007669"/>
    <property type="project" value="UniProtKB-KW"/>
</dbReference>